<reference evidence="1" key="1">
    <citation type="submission" date="2019-11" db="EMBL/GenBank/DDBJ databases">
        <authorList>
            <person name="Feng L."/>
        </authorList>
    </citation>
    <scope>NUCLEOTIDE SEQUENCE</scope>
    <source>
        <strain evidence="1">CButyricumLFYP62</strain>
    </source>
</reference>
<gene>
    <name evidence="1" type="ORF">CBLFYP62_00069</name>
</gene>
<name>A0A6N3BGD8_CLOBU</name>
<dbReference type="AlphaFoldDB" id="A0A6N3BGD8"/>
<protein>
    <submittedName>
        <fullName evidence="1">Uncharacterized protein</fullName>
    </submittedName>
</protein>
<accession>A0A6N3BGD8</accession>
<dbReference type="EMBL" id="CACRTU010000012">
    <property type="protein sequence ID" value="VYU03425.1"/>
    <property type="molecule type" value="Genomic_DNA"/>
</dbReference>
<proteinExistence type="predicted"/>
<evidence type="ECO:0000313" key="1">
    <source>
        <dbReference type="EMBL" id="VYU03425.1"/>
    </source>
</evidence>
<organism evidence="1">
    <name type="scientific">Clostridium butyricum</name>
    <dbReference type="NCBI Taxonomy" id="1492"/>
    <lineage>
        <taxon>Bacteria</taxon>
        <taxon>Bacillati</taxon>
        <taxon>Bacillota</taxon>
        <taxon>Clostridia</taxon>
        <taxon>Eubacteriales</taxon>
        <taxon>Clostridiaceae</taxon>
        <taxon>Clostridium</taxon>
    </lineage>
</organism>
<sequence>MIRIIKVEENDMMGYSGDIKYFKSLNKAKKYFKKLFNSHKVELVEDDDSVRFMNYKGLNPEKGKRFNSVVMELMSENVSENGTEYDSEFITITLEEIKIEE</sequence>
<dbReference type="RefSeq" id="WP_045144348.1">
    <property type="nucleotide sequence ID" value="NZ_CACRTU010000012.1"/>
</dbReference>